<gene>
    <name evidence="1" type="ORF">A3A38_03590</name>
</gene>
<dbReference type="Proteomes" id="UP000177306">
    <property type="component" value="Unassembled WGS sequence"/>
</dbReference>
<evidence type="ECO:0008006" key="3">
    <source>
        <dbReference type="Google" id="ProtNLM"/>
    </source>
</evidence>
<accession>A0A1F6EGM9</accession>
<dbReference type="InterPro" id="IPR036393">
    <property type="entry name" value="AceGlu_kinase-like_sf"/>
</dbReference>
<evidence type="ECO:0000313" key="2">
    <source>
        <dbReference type="Proteomes" id="UP000177306"/>
    </source>
</evidence>
<dbReference type="EMBL" id="MFLY01000031">
    <property type="protein sequence ID" value="OGG72790.1"/>
    <property type="molecule type" value="Genomic_DNA"/>
</dbReference>
<name>A0A1F6EGM9_9BACT</name>
<sequence length="155" mass="17617">MPRRSNVFIKVSGDEYLNPKFQEWIRELNQTSWVVICVGGGTQINEEFVRRGIPTQQHGPMGRETETFAERQIARDILEINQADLEDQLAEMGIHVVVTIPVVSIGEVLCHVNGDQMVRTAYLGFDSLYVVTTPERVEKKKSQFTNLPKVKVIAF</sequence>
<organism evidence="1 2">
    <name type="scientific">Candidatus Kaiserbacteria bacterium RIFCSPLOWO2_01_FULL_53_17</name>
    <dbReference type="NCBI Taxonomy" id="1798511"/>
    <lineage>
        <taxon>Bacteria</taxon>
        <taxon>Candidatus Kaiseribacteriota</taxon>
    </lineage>
</organism>
<comment type="caution">
    <text evidence="1">The sequence shown here is derived from an EMBL/GenBank/DDBJ whole genome shotgun (WGS) entry which is preliminary data.</text>
</comment>
<protein>
    <recommendedName>
        <fullName evidence="3">Aspartate/glutamate/uridylate kinase domain-containing protein</fullName>
    </recommendedName>
</protein>
<proteinExistence type="predicted"/>
<dbReference type="Gene3D" id="3.40.1160.10">
    <property type="entry name" value="Acetylglutamate kinase-like"/>
    <property type="match status" value="1"/>
</dbReference>
<dbReference type="AlphaFoldDB" id="A0A1F6EGM9"/>
<reference evidence="1 2" key="1">
    <citation type="journal article" date="2016" name="Nat. Commun.">
        <title>Thousands of microbial genomes shed light on interconnected biogeochemical processes in an aquifer system.</title>
        <authorList>
            <person name="Anantharaman K."/>
            <person name="Brown C.T."/>
            <person name="Hug L.A."/>
            <person name="Sharon I."/>
            <person name="Castelle C.J."/>
            <person name="Probst A.J."/>
            <person name="Thomas B.C."/>
            <person name="Singh A."/>
            <person name="Wilkins M.J."/>
            <person name="Karaoz U."/>
            <person name="Brodie E.L."/>
            <person name="Williams K.H."/>
            <person name="Hubbard S.S."/>
            <person name="Banfield J.F."/>
        </authorList>
    </citation>
    <scope>NUCLEOTIDE SEQUENCE [LARGE SCALE GENOMIC DNA]</scope>
</reference>
<evidence type="ECO:0000313" key="1">
    <source>
        <dbReference type="EMBL" id="OGG72790.1"/>
    </source>
</evidence>